<evidence type="ECO:0000256" key="6">
    <source>
        <dbReference type="ARBA" id="ARBA00022729"/>
    </source>
</evidence>
<dbReference type="InterPro" id="IPR023614">
    <property type="entry name" value="Porin_dom_sf"/>
</dbReference>
<keyword evidence="4" id="KW-1134">Transmembrane beta strand</keyword>
<reference evidence="11 12" key="1">
    <citation type="submission" date="2014-08" db="EMBL/GenBank/DDBJ databases">
        <authorList>
            <person name="Bunnell A."/>
            <person name="Chain P.S."/>
            <person name="Chertkov O."/>
            <person name="Currie B.J."/>
            <person name="Daligault H.E."/>
            <person name="Davenport K.W."/>
            <person name="Davis C."/>
            <person name="Gleasner C.D."/>
            <person name="Johnson S.L."/>
            <person name="Kaestli M."/>
            <person name="Koren S."/>
            <person name="Kunde Y.A."/>
            <person name="Mayo M."/>
            <person name="McMurry K.K."/>
            <person name="Price E.P."/>
            <person name="Reitenga K.G."/>
            <person name="Robison R."/>
            <person name="Rosovitz M.J."/>
            <person name="Sarovich D.S."/>
            <person name="Teshima H."/>
        </authorList>
    </citation>
    <scope>NUCLEOTIDE SEQUENCE [LARGE SCALE GENOMIC DNA]</scope>
    <source>
        <strain evidence="11 12">MSHR44</strain>
    </source>
</reference>
<comment type="caution">
    <text evidence="11">The sequence shown here is derived from an EMBL/GenBank/DDBJ whole genome shotgun (WGS) entry which is preliminary data.</text>
</comment>
<organism evidence="11 12">
    <name type="scientific">Burkholderia pseudomallei</name>
    <name type="common">Pseudomonas pseudomallei</name>
    <dbReference type="NCBI Taxonomy" id="28450"/>
    <lineage>
        <taxon>Bacteria</taxon>
        <taxon>Pseudomonadati</taxon>
        <taxon>Pseudomonadota</taxon>
        <taxon>Betaproteobacteria</taxon>
        <taxon>Burkholderiales</taxon>
        <taxon>Burkholderiaceae</taxon>
        <taxon>Burkholderia</taxon>
        <taxon>pseudomallei group</taxon>
    </lineage>
</organism>
<evidence type="ECO:0000256" key="2">
    <source>
        <dbReference type="ARBA" id="ARBA00011233"/>
    </source>
</evidence>
<dbReference type="GO" id="GO:0015288">
    <property type="term" value="F:porin activity"/>
    <property type="evidence" value="ECO:0007669"/>
    <property type="project" value="UniProtKB-KW"/>
</dbReference>
<evidence type="ECO:0000313" key="11">
    <source>
        <dbReference type="EMBL" id="KGX10872.1"/>
    </source>
</evidence>
<dbReference type="PANTHER" id="PTHR34501:SF9">
    <property type="entry name" value="MAJOR OUTER MEMBRANE PROTEIN P.IA"/>
    <property type="match status" value="1"/>
</dbReference>
<dbReference type="GO" id="GO:0009279">
    <property type="term" value="C:cell outer membrane"/>
    <property type="evidence" value="ECO:0007669"/>
    <property type="project" value="UniProtKB-SubCell"/>
</dbReference>
<comment type="subunit">
    <text evidence="2">Homotrimer.</text>
</comment>
<dbReference type="GO" id="GO:0046930">
    <property type="term" value="C:pore complex"/>
    <property type="evidence" value="ECO:0007669"/>
    <property type="project" value="UniProtKB-KW"/>
</dbReference>
<evidence type="ECO:0000256" key="5">
    <source>
        <dbReference type="ARBA" id="ARBA00022692"/>
    </source>
</evidence>
<evidence type="ECO:0000313" key="12">
    <source>
        <dbReference type="Proteomes" id="UP000030475"/>
    </source>
</evidence>
<dbReference type="PRINTS" id="PR00182">
    <property type="entry name" value="ECOLNEIPORIN"/>
</dbReference>
<dbReference type="Gene3D" id="2.40.160.10">
    <property type="entry name" value="Porin"/>
    <property type="match status" value="1"/>
</dbReference>
<dbReference type="EMBL" id="JQIM01000009">
    <property type="protein sequence ID" value="KGX10872.1"/>
    <property type="molecule type" value="Genomic_DNA"/>
</dbReference>
<dbReference type="GO" id="GO:0034220">
    <property type="term" value="P:monoatomic ion transmembrane transport"/>
    <property type="evidence" value="ECO:0007669"/>
    <property type="project" value="InterPro"/>
</dbReference>
<evidence type="ECO:0000256" key="3">
    <source>
        <dbReference type="ARBA" id="ARBA00022448"/>
    </source>
</evidence>
<keyword evidence="6" id="KW-0732">Signal</keyword>
<evidence type="ECO:0000256" key="1">
    <source>
        <dbReference type="ARBA" id="ARBA00004571"/>
    </source>
</evidence>
<keyword evidence="3" id="KW-0813">Transport</keyword>
<dbReference type="SUPFAM" id="SSF56935">
    <property type="entry name" value="Porins"/>
    <property type="match status" value="1"/>
</dbReference>
<comment type="subcellular location">
    <subcellularLocation>
        <location evidence="1">Cell outer membrane</location>
        <topology evidence="1">Multi-pass membrane protein</topology>
    </subcellularLocation>
</comment>
<dbReference type="OrthoDB" id="8982743at2"/>
<dbReference type="PRINTS" id="PR00184">
    <property type="entry name" value="NEISSPPORIN"/>
</dbReference>
<dbReference type="InterPro" id="IPR002299">
    <property type="entry name" value="Porin_Neis"/>
</dbReference>
<dbReference type="InterPro" id="IPR050298">
    <property type="entry name" value="Gram-neg_bact_OMP"/>
</dbReference>
<dbReference type="InterPro" id="IPR033900">
    <property type="entry name" value="Gram_neg_porin_domain"/>
</dbReference>
<keyword evidence="9" id="KW-0472">Membrane</keyword>
<keyword evidence="8" id="KW-0626">Porin</keyword>
<protein>
    <submittedName>
        <fullName evidence="11">Gram-negative porin family protein</fullName>
    </submittedName>
</protein>
<keyword evidence="5" id="KW-0812">Transmembrane</keyword>
<proteinExistence type="predicted"/>
<accession>A0A1X4JWF9</accession>
<dbReference type="InterPro" id="IPR001702">
    <property type="entry name" value="Porin_Gram-ve"/>
</dbReference>
<dbReference type="Pfam" id="PF13609">
    <property type="entry name" value="Porin_4"/>
    <property type="match status" value="1"/>
</dbReference>
<dbReference type="CDD" id="cd00342">
    <property type="entry name" value="gram_neg_porins"/>
    <property type="match status" value="1"/>
</dbReference>
<dbReference type="Proteomes" id="UP000030475">
    <property type="component" value="Unassembled WGS sequence"/>
</dbReference>
<sequence>MKARILVGAAALMLGNAASAQSSVTLYGVIDAGITFVSNANKFGEKLWQTQSGIAQGSRFGMKGAEDLGGGLSALFQLENGFDVFSGRLAQGGLLFGRQAYVGLSDTKLGKLTLGRQYDSIVDYLQVTTFNGNYGAYFSHAGDIDNSDNGFRVNNAIKYTSPSIAGLTFGGMYALGGVAGQFGRNSTIAAGLSYQHGPFYAAAAYMYAKNPATQFPDGNFVPNGANGAPTANGPFGYVGIPSNEQVFGLGVTLQASNWLLGANFTDARFDGANGTTSRVRFDTAEGWASYCVNAAMTLAAGYQYTWAKADYNDSRPHYHQINAMADYYLSKRTDVYVMGVFEKAGGGAKASIYNGLLGSEASGTTQVAARVGIRHRF</sequence>
<evidence type="ECO:0000256" key="9">
    <source>
        <dbReference type="ARBA" id="ARBA00023136"/>
    </source>
</evidence>
<dbReference type="RefSeq" id="WP_004523825.1">
    <property type="nucleotide sequence ID" value="NZ_CM121436.1"/>
</dbReference>
<dbReference type="PANTHER" id="PTHR34501">
    <property type="entry name" value="PROTEIN YDDL-RELATED"/>
    <property type="match status" value="1"/>
</dbReference>
<dbReference type="AlphaFoldDB" id="A0A1X4JWF9"/>
<keyword evidence="10" id="KW-0998">Cell outer membrane</keyword>
<evidence type="ECO:0000256" key="4">
    <source>
        <dbReference type="ARBA" id="ARBA00022452"/>
    </source>
</evidence>
<name>A0A1X4JWF9_BURPE</name>
<evidence type="ECO:0000256" key="10">
    <source>
        <dbReference type="ARBA" id="ARBA00023237"/>
    </source>
</evidence>
<gene>
    <name evidence="11" type="ORF">Y036_4304</name>
</gene>
<evidence type="ECO:0000256" key="7">
    <source>
        <dbReference type="ARBA" id="ARBA00023065"/>
    </source>
</evidence>
<evidence type="ECO:0000256" key="8">
    <source>
        <dbReference type="ARBA" id="ARBA00023114"/>
    </source>
</evidence>
<keyword evidence="7" id="KW-0406">Ion transport</keyword>